<dbReference type="STRING" id="1387277.SAMN06295998_11974"/>
<accession>A0A1W2DYB6</accession>
<gene>
    <name evidence="2" type="ORF">SAMN06295998_11974</name>
</gene>
<dbReference type="Proteomes" id="UP000192330">
    <property type="component" value="Unassembled WGS sequence"/>
</dbReference>
<reference evidence="2 3" key="1">
    <citation type="submission" date="2017-04" db="EMBL/GenBank/DDBJ databases">
        <authorList>
            <person name="Afonso C.L."/>
            <person name="Miller P.J."/>
            <person name="Scott M.A."/>
            <person name="Spackman E."/>
            <person name="Goraichik I."/>
            <person name="Dimitrov K.M."/>
            <person name="Suarez D.L."/>
            <person name="Swayne D.E."/>
        </authorList>
    </citation>
    <scope>NUCLEOTIDE SEQUENCE [LARGE SCALE GENOMIC DNA]</scope>
    <source>
        <strain evidence="2 3">CGMCC 1.12644</strain>
    </source>
</reference>
<feature type="region of interest" description="Disordered" evidence="1">
    <location>
        <begin position="86"/>
        <end position="115"/>
    </location>
</feature>
<evidence type="ECO:0000313" key="2">
    <source>
        <dbReference type="EMBL" id="SMD02545.1"/>
    </source>
</evidence>
<proteinExistence type="predicted"/>
<sequence length="115" mass="13181">MKRSVRHIEGRHLTAADKRNILGGIEYLRNQETCAMWLRRGGSKKQYRLTPDPAIPHRYGVEIRETYTSDFGQLRHRDTRHVIETSGVDPLPFSGWPVEEADAAPLPSQEEIPFA</sequence>
<dbReference type="AlphaFoldDB" id="A0A1W2DYB6"/>
<name>A0A1W2DYB6_9RHOB</name>
<keyword evidence="3" id="KW-1185">Reference proteome</keyword>
<dbReference type="OrthoDB" id="7595664at2"/>
<evidence type="ECO:0000313" key="3">
    <source>
        <dbReference type="Proteomes" id="UP000192330"/>
    </source>
</evidence>
<dbReference type="RefSeq" id="WP_084354126.1">
    <property type="nucleotide sequence ID" value="NZ_FWYD01000019.1"/>
</dbReference>
<organism evidence="2 3">
    <name type="scientific">Primorskyibacter flagellatus</name>
    <dbReference type="NCBI Taxonomy" id="1387277"/>
    <lineage>
        <taxon>Bacteria</taxon>
        <taxon>Pseudomonadati</taxon>
        <taxon>Pseudomonadota</taxon>
        <taxon>Alphaproteobacteria</taxon>
        <taxon>Rhodobacterales</taxon>
        <taxon>Roseobacteraceae</taxon>
        <taxon>Primorskyibacter</taxon>
    </lineage>
</organism>
<dbReference type="EMBL" id="FWYD01000019">
    <property type="protein sequence ID" value="SMD02545.1"/>
    <property type="molecule type" value="Genomic_DNA"/>
</dbReference>
<protein>
    <submittedName>
        <fullName evidence="2">Uncharacterized protein</fullName>
    </submittedName>
</protein>
<evidence type="ECO:0000256" key="1">
    <source>
        <dbReference type="SAM" id="MobiDB-lite"/>
    </source>
</evidence>